<evidence type="ECO:0000313" key="6">
    <source>
        <dbReference type="Proteomes" id="UP000550736"/>
    </source>
</evidence>
<protein>
    <submittedName>
        <fullName evidence="2">Uncharacterized protein</fullName>
    </submittedName>
</protein>
<evidence type="ECO:0000313" key="5">
    <source>
        <dbReference type="Proteomes" id="UP000538955"/>
    </source>
</evidence>
<dbReference type="EMBL" id="JABBMI010000091">
    <property type="protein sequence ID" value="NMK55400.1"/>
    <property type="molecule type" value="Genomic_DNA"/>
</dbReference>
<organism evidence="2 6">
    <name type="scientific">Staphylococcus capitis</name>
    <dbReference type="NCBI Taxonomy" id="29388"/>
    <lineage>
        <taxon>Bacteria</taxon>
        <taxon>Bacillati</taxon>
        <taxon>Bacillota</taxon>
        <taxon>Bacilli</taxon>
        <taxon>Bacillales</taxon>
        <taxon>Staphylococcaceae</taxon>
        <taxon>Staphylococcus</taxon>
    </lineage>
</organism>
<dbReference type="EMBL" id="JABBLX010000055">
    <property type="protein sequence ID" value="NMK98729.1"/>
    <property type="molecule type" value="Genomic_DNA"/>
</dbReference>
<reference evidence="5 6" key="2">
    <citation type="submission" date="2020-04" db="EMBL/GenBank/DDBJ databases">
        <title>The Epidemiology and Molecular Characteristics of Linezolid-Resistant Staphylococcus capitis in Huashan Hospital, Shanghai.</title>
        <authorList>
            <person name="Ding L."/>
            <person name="Li P."/>
            <person name="Yang Y."/>
            <person name="Lin D."/>
            <person name="Xu X."/>
        </authorList>
    </citation>
    <scope>NUCLEOTIDE SEQUENCE [LARGE SCALE GENOMIC DNA]</scope>
    <source>
        <strain evidence="2 6">12-86</strain>
        <strain evidence="1 5">17-84</strain>
    </source>
</reference>
<dbReference type="Proteomes" id="UP000550736">
    <property type="component" value="Unassembled WGS sequence"/>
</dbReference>
<evidence type="ECO:0000313" key="3">
    <source>
        <dbReference type="EMBL" id="TBW75987.1"/>
    </source>
</evidence>
<sequence>MNVTGHYEEFDKSNLNKEDLTSFDKIKQNIEKIKQLNDSNSEDSKKLEQQIQKDLNDWKEYLKDEFRPDNEPEKERLSNINDKVKSDLDAAFNYKNGAKVMSLLEPAYQRSKRDLPYGRALIIYSDSSIVENAKTFFESNEENEKLAHFILDKNIELSEEIMSDDFVELLKLDKAYLEAYFN</sequence>
<proteinExistence type="predicted"/>
<keyword evidence="5" id="KW-1185">Reference proteome</keyword>
<dbReference type="GeneID" id="93670534"/>
<dbReference type="EMBL" id="SCHC01000003">
    <property type="protein sequence ID" value="TBW75987.1"/>
    <property type="molecule type" value="Genomic_DNA"/>
</dbReference>
<accession>A0A7X9ZL78</accession>
<comment type="caution">
    <text evidence="2">The sequence shown here is derived from an EMBL/GenBank/DDBJ whole genome shotgun (WGS) entry which is preliminary data.</text>
</comment>
<dbReference type="RefSeq" id="WP_002434499.1">
    <property type="nucleotide sequence ID" value="NZ_AP014956.1"/>
</dbReference>
<evidence type="ECO:0000313" key="2">
    <source>
        <dbReference type="EMBL" id="NMK98729.1"/>
    </source>
</evidence>
<evidence type="ECO:0000313" key="4">
    <source>
        <dbReference type="Proteomes" id="UP000291949"/>
    </source>
</evidence>
<dbReference type="Proteomes" id="UP000291949">
    <property type="component" value="Unassembled WGS sequence"/>
</dbReference>
<gene>
    <name evidence="3" type="ORF">EQ811_09060</name>
    <name evidence="2" type="ORF">HHM13_11735</name>
    <name evidence="1" type="ORF">HHM24_11815</name>
</gene>
<reference evidence="3 4" key="1">
    <citation type="journal article" date="2019" name="Sci. Transl. Med.">
        <title>Quorum sensing between bacterial species on the skin protects against epidermal injury in atopic dermatitis.</title>
        <authorList>
            <person name="Williams M.R."/>
        </authorList>
    </citation>
    <scope>NUCLEOTIDE SEQUENCE [LARGE SCALE GENOMIC DNA]</scope>
    <source>
        <strain evidence="3 4">H8</strain>
    </source>
</reference>
<name>A0A7X9ZL78_STACP</name>
<dbReference type="Proteomes" id="UP000538955">
    <property type="component" value="Unassembled WGS sequence"/>
</dbReference>
<dbReference type="AlphaFoldDB" id="A0A7X9ZL78"/>
<evidence type="ECO:0000313" key="1">
    <source>
        <dbReference type="EMBL" id="NMK55400.1"/>
    </source>
</evidence>